<dbReference type="OrthoDB" id="10011511at2"/>
<dbReference type="EMBL" id="VDLX02000025">
    <property type="protein sequence ID" value="KAB8188428.1"/>
    <property type="molecule type" value="Genomic_DNA"/>
</dbReference>
<keyword evidence="3" id="KW-1185">Reference proteome</keyword>
<reference evidence="2 3" key="1">
    <citation type="submission" date="2019-10" db="EMBL/GenBank/DDBJ databases">
        <title>Nonomuraea sp. nov., isolated from Phyllanthus amarus.</title>
        <authorList>
            <person name="Klykleung N."/>
            <person name="Tanasupawat S."/>
        </authorList>
    </citation>
    <scope>NUCLEOTIDE SEQUENCE [LARGE SCALE GENOMIC DNA]</scope>
    <source>
        <strain evidence="2 3">PA1-10</strain>
    </source>
</reference>
<dbReference type="RefSeq" id="WP_139637020.1">
    <property type="nucleotide sequence ID" value="NZ_VDLX02000025.1"/>
</dbReference>
<organism evidence="2 3">
    <name type="scientific">Nonomuraea phyllanthi</name>
    <dbReference type="NCBI Taxonomy" id="2219224"/>
    <lineage>
        <taxon>Bacteria</taxon>
        <taxon>Bacillati</taxon>
        <taxon>Actinomycetota</taxon>
        <taxon>Actinomycetes</taxon>
        <taxon>Streptosporangiales</taxon>
        <taxon>Streptosporangiaceae</taxon>
        <taxon>Nonomuraea</taxon>
    </lineage>
</organism>
<dbReference type="AlphaFoldDB" id="A0A5C4VFD0"/>
<sequence>MWRAHGLARDDWDFADQAFAMRALVGGFFALATGTEDPPAGRRAVFEAGVRALLYPPDQAGDLRDELLPTQIEEATRRLLGAEDRTPDRPGLSPAVGANADLRVEQGDEGAEVAVLAGVLEGGDDAAMPMGTDGAAPIAVETSPGRGGEPAAGIGVRPTCRRSRCACPAPSRADARRSHSADAARPRSW</sequence>
<comment type="caution">
    <text evidence="2">The sequence shown here is derived from an EMBL/GenBank/DDBJ whole genome shotgun (WGS) entry which is preliminary data.</text>
</comment>
<evidence type="ECO:0000313" key="2">
    <source>
        <dbReference type="EMBL" id="KAB8188428.1"/>
    </source>
</evidence>
<feature type="region of interest" description="Disordered" evidence="1">
    <location>
        <begin position="163"/>
        <end position="189"/>
    </location>
</feature>
<name>A0A5C4VFD0_9ACTN</name>
<feature type="compositionally biased region" description="Basic and acidic residues" evidence="1">
    <location>
        <begin position="173"/>
        <end position="189"/>
    </location>
</feature>
<protein>
    <submittedName>
        <fullName evidence="2">Uncharacterized protein</fullName>
    </submittedName>
</protein>
<evidence type="ECO:0000256" key="1">
    <source>
        <dbReference type="SAM" id="MobiDB-lite"/>
    </source>
</evidence>
<gene>
    <name evidence="2" type="ORF">FH608_044115</name>
</gene>
<proteinExistence type="predicted"/>
<evidence type="ECO:0000313" key="3">
    <source>
        <dbReference type="Proteomes" id="UP000312512"/>
    </source>
</evidence>
<accession>A0A5C4VFD0</accession>
<dbReference type="Proteomes" id="UP000312512">
    <property type="component" value="Unassembled WGS sequence"/>
</dbReference>